<keyword evidence="1" id="KW-0175">Coiled coil</keyword>
<organism evidence="2">
    <name type="scientific">uncultured Sporomusa sp</name>
    <dbReference type="NCBI Taxonomy" id="307249"/>
    <lineage>
        <taxon>Bacteria</taxon>
        <taxon>Bacillati</taxon>
        <taxon>Bacillota</taxon>
        <taxon>Negativicutes</taxon>
        <taxon>Selenomonadales</taxon>
        <taxon>Sporomusaceae</taxon>
        <taxon>Sporomusa</taxon>
        <taxon>environmental samples</taxon>
    </lineage>
</organism>
<dbReference type="AlphaFoldDB" id="A0A212M0L5"/>
<dbReference type="RefSeq" id="WP_288185771.1">
    <property type="nucleotide sequence ID" value="NZ_LT608335.1"/>
</dbReference>
<accession>A0A212M0L5</accession>
<evidence type="ECO:0000256" key="1">
    <source>
        <dbReference type="SAM" id="Coils"/>
    </source>
</evidence>
<evidence type="ECO:0000313" key="2">
    <source>
        <dbReference type="EMBL" id="SCM83306.1"/>
    </source>
</evidence>
<proteinExistence type="predicted"/>
<protein>
    <submittedName>
        <fullName evidence="2">Uncharacterized protein</fullName>
    </submittedName>
</protein>
<dbReference type="EMBL" id="FMJE01000007">
    <property type="protein sequence ID" value="SCM83306.1"/>
    <property type="molecule type" value="Genomic_DNA"/>
</dbReference>
<name>A0A212M0L5_9FIRM</name>
<gene>
    <name evidence="2" type="ORF">KL86SPO_70164</name>
</gene>
<feature type="coiled-coil region" evidence="1">
    <location>
        <begin position="5"/>
        <end position="70"/>
    </location>
</feature>
<sequence>MEELLQKMLEKMTTMQTSMASMQQELTAVKQSQVKLDSMQEDSKQSQVKLDSIQEEITEIKQSQTRMENDLGKKVGLLHDGWQSHMKNSNIYLASLIR</sequence>
<reference evidence="2" key="1">
    <citation type="submission" date="2016-08" db="EMBL/GenBank/DDBJ databases">
        <authorList>
            <person name="Seilhamer J.J."/>
        </authorList>
    </citation>
    <scope>NUCLEOTIDE SEQUENCE</scope>
    <source>
        <strain evidence="2">86</strain>
    </source>
</reference>